<dbReference type="GO" id="GO:0009252">
    <property type="term" value="P:peptidoglycan biosynthetic process"/>
    <property type="evidence" value="ECO:0007669"/>
    <property type="project" value="UniProtKB-KW"/>
</dbReference>
<evidence type="ECO:0000313" key="12">
    <source>
        <dbReference type="EMBL" id="HIR39254.1"/>
    </source>
</evidence>
<dbReference type="InterPro" id="IPR004101">
    <property type="entry name" value="Mur_ligase_C"/>
</dbReference>
<keyword evidence="3" id="KW-0547">Nucleotide-binding</keyword>
<evidence type="ECO:0000259" key="9">
    <source>
        <dbReference type="Pfam" id="PF01225"/>
    </source>
</evidence>
<dbReference type="SUPFAM" id="SSF53244">
    <property type="entry name" value="MurD-like peptide ligases, peptide-binding domain"/>
    <property type="match status" value="1"/>
</dbReference>
<accession>A0A9D1DBG0</accession>
<feature type="domain" description="Mur ligase central" evidence="11">
    <location>
        <begin position="92"/>
        <end position="261"/>
    </location>
</feature>
<evidence type="ECO:0000259" key="10">
    <source>
        <dbReference type="Pfam" id="PF02875"/>
    </source>
</evidence>
<dbReference type="InterPro" id="IPR036615">
    <property type="entry name" value="Mur_ligase_C_dom_sf"/>
</dbReference>
<evidence type="ECO:0000256" key="2">
    <source>
        <dbReference type="ARBA" id="ARBA00022618"/>
    </source>
</evidence>
<name>A0A9D1DBG0_9FIRM</name>
<evidence type="ECO:0000256" key="5">
    <source>
        <dbReference type="ARBA" id="ARBA00022960"/>
    </source>
</evidence>
<dbReference type="EMBL" id="DVHB01000049">
    <property type="protein sequence ID" value="HIR39254.1"/>
    <property type="molecule type" value="Genomic_DNA"/>
</dbReference>
<evidence type="ECO:0000256" key="1">
    <source>
        <dbReference type="ARBA" id="ARBA00022598"/>
    </source>
</evidence>
<feature type="domain" description="Mur ligase C-terminal" evidence="10">
    <location>
        <begin position="283"/>
        <end position="407"/>
    </location>
</feature>
<evidence type="ECO:0000256" key="8">
    <source>
        <dbReference type="ARBA" id="ARBA00023316"/>
    </source>
</evidence>
<dbReference type="GO" id="GO:0016881">
    <property type="term" value="F:acid-amino acid ligase activity"/>
    <property type="evidence" value="ECO:0007669"/>
    <property type="project" value="InterPro"/>
</dbReference>
<organism evidence="12 13">
    <name type="scientific">Candidatus Coproplasma stercoripullorum</name>
    <dbReference type="NCBI Taxonomy" id="2840751"/>
    <lineage>
        <taxon>Bacteria</taxon>
        <taxon>Bacillati</taxon>
        <taxon>Bacillota</taxon>
        <taxon>Clostridia</taxon>
        <taxon>Eubacteriales</taxon>
        <taxon>Candidatus Coproplasma</taxon>
    </lineage>
</organism>
<dbReference type="SUPFAM" id="SSF51984">
    <property type="entry name" value="MurCD N-terminal domain"/>
    <property type="match status" value="1"/>
</dbReference>
<dbReference type="Proteomes" id="UP000824179">
    <property type="component" value="Unassembled WGS sequence"/>
</dbReference>
<dbReference type="GO" id="GO:0008360">
    <property type="term" value="P:regulation of cell shape"/>
    <property type="evidence" value="ECO:0007669"/>
    <property type="project" value="UniProtKB-KW"/>
</dbReference>
<comment type="caution">
    <text evidence="12">The sequence shown here is derived from an EMBL/GenBank/DDBJ whole genome shotgun (WGS) entry which is preliminary data.</text>
</comment>
<keyword evidence="5" id="KW-0133">Cell shape</keyword>
<keyword evidence="4" id="KW-0067">ATP-binding</keyword>
<dbReference type="Gene3D" id="3.40.50.720">
    <property type="entry name" value="NAD(P)-binding Rossmann-like Domain"/>
    <property type="match status" value="1"/>
</dbReference>
<evidence type="ECO:0000256" key="3">
    <source>
        <dbReference type="ARBA" id="ARBA00022741"/>
    </source>
</evidence>
<dbReference type="InterPro" id="IPR000713">
    <property type="entry name" value="Mur_ligase_N"/>
</dbReference>
<dbReference type="InterPro" id="IPR013221">
    <property type="entry name" value="Mur_ligase_cen"/>
</dbReference>
<keyword evidence="6" id="KW-0573">Peptidoglycan synthesis</keyword>
<keyword evidence="1" id="KW-0436">Ligase</keyword>
<evidence type="ECO:0000256" key="7">
    <source>
        <dbReference type="ARBA" id="ARBA00023306"/>
    </source>
</evidence>
<keyword evidence="8" id="KW-0961">Cell wall biogenesis/degradation</keyword>
<reference evidence="12" key="2">
    <citation type="journal article" date="2021" name="PeerJ">
        <title>Extensive microbial diversity within the chicken gut microbiome revealed by metagenomics and culture.</title>
        <authorList>
            <person name="Gilroy R."/>
            <person name="Ravi A."/>
            <person name="Getino M."/>
            <person name="Pursley I."/>
            <person name="Horton D.L."/>
            <person name="Alikhan N.F."/>
            <person name="Baker D."/>
            <person name="Gharbi K."/>
            <person name="Hall N."/>
            <person name="Watson M."/>
            <person name="Adriaenssens E.M."/>
            <person name="Foster-Nyarko E."/>
            <person name="Jarju S."/>
            <person name="Secka A."/>
            <person name="Antonio M."/>
            <person name="Oren A."/>
            <person name="Chaudhuri R.R."/>
            <person name="La Ragione R."/>
            <person name="Hildebrand F."/>
            <person name="Pallen M.J."/>
        </authorList>
    </citation>
    <scope>NUCLEOTIDE SEQUENCE</scope>
    <source>
        <strain evidence="12">ChiW25-3613</strain>
    </source>
</reference>
<evidence type="ECO:0000313" key="13">
    <source>
        <dbReference type="Proteomes" id="UP000824179"/>
    </source>
</evidence>
<dbReference type="PANTHER" id="PTHR43445:SF3">
    <property type="entry name" value="UDP-N-ACETYLMURAMATE--L-ALANINE LIGASE"/>
    <property type="match status" value="1"/>
</dbReference>
<dbReference type="SUPFAM" id="SSF53623">
    <property type="entry name" value="MurD-like peptide ligases, catalytic domain"/>
    <property type="match status" value="1"/>
</dbReference>
<keyword evidence="2" id="KW-0132">Cell division</keyword>
<dbReference type="InterPro" id="IPR036565">
    <property type="entry name" value="Mur-like_cat_sf"/>
</dbReference>
<dbReference type="GO" id="GO:0051301">
    <property type="term" value="P:cell division"/>
    <property type="evidence" value="ECO:0007669"/>
    <property type="project" value="UniProtKB-KW"/>
</dbReference>
<dbReference type="AlphaFoldDB" id="A0A9D1DBG0"/>
<evidence type="ECO:0000259" key="11">
    <source>
        <dbReference type="Pfam" id="PF08245"/>
    </source>
</evidence>
<evidence type="ECO:0000256" key="4">
    <source>
        <dbReference type="ARBA" id="ARBA00022840"/>
    </source>
</evidence>
<dbReference type="InterPro" id="IPR050061">
    <property type="entry name" value="MurCDEF_pg_biosynth"/>
</dbReference>
<evidence type="ECO:0000256" key="6">
    <source>
        <dbReference type="ARBA" id="ARBA00022984"/>
    </source>
</evidence>
<proteinExistence type="predicted"/>
<feature type="domain" description="Mur ligase N-terminal catalytic" evidence="9">
    <location>
        <begin position="1"/>
        <end position="82"/>
    </location>
</feature>
<dbReference type="Pfam" id="PF08245">
    <property type="entry name" value="Mur_ligase_M"/>
    <property type="match status" value="1"/>
</dbReference>
<dbReference type="Pfam" id="PF01225">
    <property type="entry name" value="Mur_ligase"/>
    <property type="match status" value="1"/>
</dbReference>
<protein>
    <recommendedName>
        <fullName evidence="14">UDP-N-acetylmuramate--L-alanine ligase</fullName>
    </recommendedName>
</protein>
<gene>
    <name evidence="12" type="ORF">IAB90_02625</name>
</gene>
<dbReference type="GO" id="GO:0071555">
    <property type="term" value="P:cell wall organization"/>
    <property type="evidence" value="ECO:0007669"/>
    <property type="project" value="UniProtKB-KW"/>
</dbReference>
<reference evidence="12" key="1">
    <citation type="submission" date="2020-10" db="EMBL/GenBank/DDBJ databases">
        <authorList>
            <person name="Gilroy R."/>
        </authorList>
    </citation>
    <scope>NUCLEOTIDE SEQUENCE</scope>
    <source>
        <strain evidence="12">ChiW25-3613</strain>
    </source>
</reference>
<dbReference type="Pfam" id="PF02875">
    <property type="entry name" value="Mur_ligase_C"/>
    <property type="match status" value="1"/>
</dbReference>
<evidence type="ECO:0008006" key="14">
    <source>
        <dbReference type="Google" id="ProtNLM"/>
    </source>
</evidence>
<sequence>MSGLARFAALSKKRVGGSDRDTSCADTLRSCGIKIYPRGTGALAGFDAVVYTDAVARNDPELKLARALKKPVIPRAKFLASVCTCFSRVVAVSGCHGKTTCTAMLASIFSAAGRRFSVHIGGYSLQFSNFCAFGNDWFITEACEYKKNFLSLRADTAVVLSTDPDHLECYNSADDLYCCYRKFAARAECAVVPQDRLSAEIDNAVTFGGGRGADFRATELECREGAYSFTLSAFGKERGDIGLKVLGKHNVFNALAAAAAASAEGIDFSCIVRGLEEFEGVERRMQLLGSYGGARCVADYAHHPAEISAALKTASKITEGRLFVVFQPHTYSRTKNLFKQFVSVLSGVRHLLIYRTYAAREYFDEEGCAFTLSRAVKKSRYGECPEDILKFMSAAGEGDTVLFLGAGDIYFIAKGLLSAQTESL</sequence>
<dbReference type="PANTHER" id="PTHR43445">
    <property type="entry name" value="UDP-N-ACETYLMURAMATE--L-ALANINE LIGASE-RELATED"/>
    <property type="match status" value="1"/>
</dbReference>
<keyword evidence="7" id="KW-0131">Cell cycle</keyword>
<dbReference type="Gene3D" id="3.90.190.20">
    <property type="entry name" value="Mur ligase, C-terminal domain"/>
    <property type="match status" value="1"/>
</dbReference>
<dbReference type="Gene3D" id="3.40.1190.10">
    <property type="entry name" value="Mur-like, catalytic domain"/>
    <property type="match status" value="1"/>
</dbReference>
<dbReference type="GO" id="GO:0005524">
    <property type="term" value="F:ATP binding"/>
    <property type="evidence" value="ECO:0007669"/>
    <property type="project" value="UniProtKB-KW"/>
</dbReference>